<sequence length="49" mass="5611">MKEGCFSPQKEVTIAIGTRARPDLKGPNRRQPTFLALFEAERLMTVYLE</sequence>
<gene>
    <name evidence="1" type="ORF">AGERDE_LOCUS809</name>
</gene>
<dbReference type="Proteomes" id="UP000789831">
    <property type="component" value="Unassembled WGS sequence"/>
</dbReference>
<organism evidence="1 2">
    <name type="scientific">Ambispora gerdemannii</name>
    <dbReference type="NCBI Taxonomy" id="144530"/>
    <lineage>
        <taxon>Eukaryota</taxon>
        <taxon>Fungi</taxon>
        <taxon>Fungi incertae sedis</taxon>
        <taxon>Mucoromycota</taxon>
        <taxon>Glomeromycotina</taxon>
        <taxon>Glomeromycetes</taxon>
        <taxon>Archaeosporales</taxon>
        <taxon>Ambisporaceae</taxon>
        <taxon>Ambispora</taxon>
    </lineage>
</organism>
<proteinExistence type="predicted"/>
<evidence type="ECO:0000313" key="1">
    <source>
        <dbReference type="EMBL" id="CAG8437847.1"/>
    </source>
</evidence>
<reference evidence="1" key="1">
    <citation type="submission" date="2021-06" db="EMBL/GenBank/DDBJ databases">
        <authorList>
            <person name="Kallberg Y."/>
            <person name="Tangrot J."/>
            <person name="Rosling A."/>
        </authorList>
    </citation>
    <scope>NUCLEOTIDE SEQUENCE</scope>
    <source>
        <strain evidence="1">MT106</strain>
    </source>
</reference>
<dbReference type="EMBL" id="CAJVPL010000044">
    <property type="protein sequence ID" value="CAG8437847.1"/>
    <property type="molecule type" value="Genomic_DNA"/>
</dbReference>
<evidence type="ECO:0000313" key="2">
    <source>
        <dbReference type="Proteomes" id="UP000789831"/>
    </source>
</evidence>
<comment type="caution">
    <text evidence="1">The sequence shown here is derived from an EMBL/GenBank/DDBJ whole genome shotgun (WGS) entry which is preliminary data.</text>
</comment>
<accession>A0A9N8V7X2</accession>
<dbReference type="AlphaFoldDB" id="A0A9N8V7X2"/>
<keyword evidence="2" id="KW-1185">Reference proteome</keyword>
<protein>
    <submittedName>
        <fullName evidence="1">8929_t:CDS:1</fullName>
    </submittedName>
</protein>
<name>A0A9N8V7X2_9GLOM</name>